<keyword evidence="2 6" id="KW-0238">DNA-binding</keyword>
<dbReference type="SUPFAM" id="SSF51215">
    <property type="entry name" value="Regulatory protein AraC"/>
    <property type="match status" value="1"/>
</dbReference>
<dbReference type="EMBL" id="PJND01000010">
    <property type="protein sequence ID" value="PKW20225.1"/>
    <property type="molecule type" value="Genomic_DNA"/>
</dbReference>
<sequence length="290" mass="33749">MHNSFYFCTTSPSQAIRLPMEYQAKYITDDIKLSCYEDKFFKSDIMFDHHMLVWFISGETKIVQADATYYFKKGDIFLIPRNQLATIINYPKDGQPHRTVVMHLSTEKLRDFYTGLPIQPKAVASQKIHSYSNHPLLESCLASLLPYFGMETLPEDIASLKIKEAISILRTIDKGIDDVLANFEEPGKIDLAGYMEKNFMFNLPLEKFGYLTGRSLTTFKRDFSKAFHTTPQRWLTQKRLELAHYQFIEKKKKPIDVCYEVGFENLSHFSHAFKKQFGYSPTELTKRQNA</sequence>
<evidence type="ECO:0000256" key="2">
    <source>
        <dbReference type="ARBA" id="ARBA00023125"/>
    </source>
</evidence>
<dbReference type="SMART" id="SM00342">
    <property type="entry name" value="HTH_ARAC"/>
    <property type="match status" value="1"/>
</dbReference>
<evidence type="ECO:0000313" key="5">
    <source>
        <dbReference type="EMBL" id="PKW20225.1"/>
    </source>
</evidence>
<proteinExistence type="predicted"/>
<dbReference type="PANTHER" id="PTHR43280">
    <property type="entry name" value="ARAC-FAMILY TRANSCRIPTIONAL REGULATOR"/>
    <property type="match status" value="1"/>
</dbReference>
<dbReference type="InterPro" id="IPR018060">
    <property type="entry name" value="HTH_AraC"/>
</dbReference>
<evidence type="ECO:0000256" key="3">
    <source>
        <dbReference type="ARBA" id="ARBA00023163"/>
    </source>
</evidence>
<dbReference type="GO" id="GO:0003700">
    <property type="term" value="F:DNA-binding transcription factor activity"/>
    <property type="evidence" value="ECO:0007669"/>
    <property type="project" value="InterPro"/>
</dbReference>
<dbReference type="InterPro" id="IPR037923">
    <property type="entry name" value="HTH-like"/>
</dbReference>
<reference evidence="5 7" key="1">
    <citation type="submission" date="2017-12" db="EMBL/GenBank/DDBJ databases">
        <title>Genomic Encyclopedia of Type Strains, Phase III (KMG-III): the genomes of soil and plant-associated and newly described type strains.</title>
        <authorList>
            <person name="Whitman W."/>
        </authorList>
    </citation>
    <scope>NUCLEOTIDE SEQUENCE [LARGE SCALE GENOMIC DNA]</scope>
    <source>
        <strain evidence="5 7">IP-10</strain>
    </source>
</reference>
<dbReference type="Pfam" id="PF22200">
    <property type="entry name" value="ExsA_N"/>
    <property type="match status" value="1"/>
</dbReference>
<dbReference type="EMBL" id="RCCB01000014">
    <property type="protein sequence ID" value="RLJ23816.1"/>
    <property type="molecule type" value="Genomic_DNA"/>
</dbReference>
<dbReference type="Pfam" id="PF12833">
    <property type="entry name" value="HTH_18"/>
    <property type="match status" value="1"/>
</dbReference>
<evidence type="ECO:0000313" key="7">
    <source>
        <dbReference type="Proteomes" id="UP000233767"/>
    </source>
</evidence>
<gene>
    <name evidence="5" type="ORF">B0G92_2937</name>
    <name evidence="6" type="ORF">CLV50_3090</name>
</gene>
<dbReference type="AlphaFoldDB" id="A0A497U7X8"/>
<name>A0A497U7X8_9FLAO</name>
<comment type="caution">
    <text evidence="6">The sequence shown here is derived from an EMBL/GenBank/DDBJ whole genome shotgun (WGS) entry which is preliminary data.</text>
</comment>
<feature type="domain" description="HTH araC/xylS-type" evidence="4">
    <location>
        <begin position="189"/>
        <end position="287"/>
    </location>
</feature>
<dbReference type="PANTHER" id="PTHR43280:SF2">
    <property type="entry name" value="HTH-TYPE TRANSCRIPTIONAL REGULATOR EXSA"/>
    <property type="match status" value="1"/>
</dbReference>
<reference evidence="6 8" key="2">
    <citation type="submission" date="2018-10" db="EMBL/GenBank/DDBJ databases">
        <title>Genomic Encyclopedia of Archaeal and Bacterial Type Strains, Phase II (KMG-II): from individual species to whole genera.</title>
        <authorList>
            <person name="Goeker M."/>
        </authorList>
    </citation>
    <scope>NUCLEOTIDE SEQUENCE [LARGE SCALE GENOMIC DNA]</scope>
    <source>
        <strain evidence="6 8">DSM 21886</strain>
    </source>
</reference>
<dbReference type="SUPFAM" id="SSF46689">
    <property type="entry name" value="Homeodomain-like"/>
    <property type="match status" value="1"/>
</dbReference>
<evidence type="ECO:0000259" key="4">
    <source>
        <dbReference type="PROSITE" id="PS01124"/>
    </source>
</evidence>
<dbReference type="InterPro" id="IPR054015">
    <property type="entry name" value="ExsA-like_N"/>
</dbReference>
<dbReference type="GO" id="GO:0043565">
    <property type="term" value="F:sequence-specific DNA binding"/>
    <property type="evidence" value="ECO:0007669"/>
    <property type="project" value="InterPro"/>
</dbReference>
<dbReference type="Gene3D" id="1.10.10.60">
    <property type="entry name" value="Homeodomain-like"/>
    <property type="match status" value="1"/>
</dbReference>
<keyword evidence="7" id="KW-1185">Reference proteome</keyword>
<keyword evidence="1" id="KW-0805">Transcription regulation</keyword>
<keyword evidence="3" id="KW-0804">Transcription</keyword>
<dbReference type="Proteomes" id="UP000233767">
    <property type="component" value="Unassembled WGS sequence"/>
</dbReference>
<protein>
    <submittedName>
        <fullName evidence="5">AraC family transcriptional regulator</fullName>
    </submittedName>
    <submittedName>
        <fullName evidence="6">AraC-like DNA-binding protein</fullName>
    </submittedName>
</protein>
<organism evidence="6 8">
    <name type="scientific">Flavobacterium lindanitolerans</name>
    <dbReference type="NCBI Taxonomy" id="428988"/>
    <lineage>
        <taxon>Bacteria</taxon>
        <taxon>Pseudomonadati</taxon>
        <taxon>Bacteroidota</taxon>
        <taxon>Flavobacteriia</taxon>
        <taxon>Flavobacteriales</taxon>
        <taxon>Flavobacteriaceae</taxon>
        <taxon>Flavobacterium</taxon>
    </lineage>
</organism>
<evidence type="ECO:0000313" key="6">
    <source>
        <dbReference type="EMBL" id="RLJ23816.1"/>
    </source>
</evidence>
<dbReference type="PROSITE" id="PS01124">
    <property type="entry name" value="HTH_ARAC_FAMILY_2"/>
    <property type="match status" value="1"/>
</dbReference>
<dbReference type="InterPro" id="IPR009057">
    <property type="entry name" value="Homeodomain-like_sf"/>
</dbReference>
<dbReference type="Proteomes" id="UP000275027">
    <property type="component" value="Unassembled WGS sequence"/>
</dbReference>
<evidence type="ECO:0000313" key="8">
    <source>
        <dbReference type="Proteomes" id="UP000275027"/>
    </source>
</evidence>
<evidence type="ECO:0000256" key="1">
    <source>
        <dbReference type="ARBA" id="ARBA00023015"/>
    </source>
</evidence>
<accession>A0A497U7X8</accession>